<sequence>MKTTKIYQIPLPLGASFQVCAGPHCLRLQRRHI</sequence>
<name>A0A8S5TYX8_9CAUD</name>
<reference evidence="1" key="1">
    <citation type="journal article" date="2021" name="Proc. Natl. Acad. Sci. U.S.A.">
        <title>A Catalog of Tens of Thousands of Viruses from Human Metagenomes Reveals Hidden Associations with Chronic Diseases.</title>
        <authorList>
            <person name="Tisza M.J."/>
            <person name="Buck C.B."/>
        </authorList>
    </citation>
    <scope>NUCLEOTIDE SEQUENCE</scope>
    <source>
        <strain evidence="1">CtnPP24</strain>
    </source>
</reference>
<proteinExistence type="predicted"/>
<evidence type="ECO:0000313" key="1">
    <source>
        <dbReference type="EMBL" id="DAF87416.1"/>
    </source>
</evidence>
<accession>A0A8S5TYX8</accession>
<dbReference type="EMBL" id="BK015962">
    <property type="protein sequence ID" value="DAF87416.1"/>
    <property type="molecule type" value="Genomic_DNA"/>
</dbReference>
<organism evidence="1">
    <name type="scientific">Siphoviridae sp. ctnPP24</name>
    <dbReference type="NCBI Taxonomy" id="2825662"/>
    <lineage>
        <taxon>Viruses</taxon>
        <taxon>Duplodnaviria</taxon>
        <taxon>Heunggongvirae</taxon>
        <taxon>Uroviricota</taxon>
        <taxon>Caudoviricetes</taxon>
    </lineage>
</organism>
<protein>
    <submittedName>
        <fullName evidence="1">Uncharacterized protein</fullName>
    </submittedName>
</protein>